<accession>A0AAV7FCP3</accession>
<evidence type="ECO:0008006" key="3">
    <source>
        <dbReference type="Google" id="ProtNLM"/>
    </source>
</evidence>
<dbReference type="EMBL" id="JAINDJ010000002">
    <property type="protein sequence ID" value="KAG9458698.1"/>
    <property type="molecule type" value="Genomic_DNA"/>
</dbReference>
<proteinExistence type="predicted"/>
<protein>
    <recommendedName>
        <fullName evidence="3">Ribosomal protein S15</fullName>
    </recommendedName>
</protein>
<dbReference type="Gene3D" id="3.40.20.10">
    <property type="entry name" value="Severin"/>
    <property type="match status" value="1"/>
</dbReference>
<dbReference type="SUPFAM" id="SSF55753">
    <property type="entry name" value="Actin depolymerizing proteins"/>
    <property type="match status" value="1"/>
</dbReference>
<organism evidence="1 2">
    <name type="scientific">Aristolochia fimbriata</name>
    <name type="common">White veined hardy Dutchman's pipe vine</name>
    <dbReference type="NCBI Taxonomy" id="158543"/>
    <lineage>
        <taxon>Eukaryota</taxon>
        <taxon>Viridiplantae</taxon>
        <taxon>Streptophyta</taxon>
        <taxon>Embryophyta</taxon>
        <taxon>Tracheophyta</taxon>
        <taxon>Spermatophyta</taxon>
        <taxon>Magnoliopsida</taxon>
        <taxon>Magnoliidae</taxon>
        <taxon>Piperales</taxon>
        <taxon>Aristolochiaceae</taxon>
        <taxon>Aristolochia</taxon>
    </lineage>
</organism>
<evidence type="ECO:0000313" key="1">
    <source>
        <dbReference type="EMBL" id="KAG9458698.1"/>
    </source>
</evidence>
<dbReference type="InterPro" id="IPR029006">
    <property type="entry name" value="ADF-H/Gelsolin-like_dom_sf"/>
</dbReference>
<dbReference type="AlphaFoldDB" id="A0AAV7FCP3"/>
<reference evidence="1 2" key="1">
    <citation type="submission" date="2021-07" db="EMBL/GenBank/DDBJ databases">
        <title>The Aristolochia fimbriata genome: insights into angiosperm evolution, floral development and chemical biosynthesis.</title>
        <authorList>
            <person name="Jiao Y."/>
        </authorList>
    </citation>
    <scope>NUCLEOTIDE SEQUENCE [LARGE SCALE GENOMIC DNA]</scope>
    <source>
        <strain evidence="1">IBCAS-2021</strain>
        <tissue evidence="1">Leaf</tissue>
    </source>
</reference>
<sequence length="90" mass="10402">MYCRGVLSSALFNSISRIVFYCNIFGCSTPTGNSRWCCRIIQTPVRSPNTSRVRSKILYVSSKDRFKRELDGIQKWNGKKNRDFVLADML</sequence>
<keyword evidence="2" id="KW-1185">Reference proteome</keyword>
<dbReference type="Proteomes" id="UP000825729">
    <property type="component" value="Unassembled WGS sequence"/>
</dbReference>
<comment type="caution">
    <text evidence="1">The sequence shown here is derived from an EMBL/GenBank/DDBJ whole genome shotgun (WGS) entry which is preliminary data.</text>
</comment>
<name>A0AAV7FCP3_ARIFI</name>
<gene>
    <name evidence="1" type="ORF">H6P81_003206</name>
</gene>
<evidence type="ECO:0000313" key="2">
    <source>
        <dbReference type="Proteomes" id="UP000825729"/>
    </source>
</evidence>